<dbReference type="HOGENOM" id="CLU_891751_0_0_1"/>
<evidence type="ECO:0000313" key="1">
    <source>
        <dbReference type="EMBL" id="EME76783.1"/>
    </source>
</evidence>
<organism evidence="1 2">
    <name type="scientific">Pseudocercospora fijiensis (strain CIRAD86)</name>
    <name type="common">Black leaf streak disease fungus</name>
    <name type="synonym">Mycosphaerella fijiensis</name>
    <dbReference type="NCBI Taxonomy" id="383855"/>
    <lineage>
        <taxon>Eukaryota</taxon>
        <taxon>Fungi</taxon>
        <taxon>Dikarya</taxon>
        <taxon>Ascomycota</taxon>
        <taxon>Pezizomycotina</taxon>
        <taxon>Dothideomycetes</taxon>
        <taxon>Dothideomycetidae</taxon>
        <taxon>Mycosphaerellales</taxon>
        <taxon>Mycosphaerellaceae</taxon>
        <taxon>Pseudocercospora</taxon>
    </lineage>
</organism>
<gene>
    <name evidence="1" type="ORF">MYCFIDRAFT_180685</name>
</gene>
<name>M3AHW2_PSEFD</name>
<dbReference type="GeneID" id="19334477"/>
<keyword evidence="2" id="KW-1185">Reference proteome</keyword>
<dbReference type="VEuPathDB" id="FungiDB:MYCFIDRAFT_180685"/>
<protein>
    <submittedName>
        <fullName evidence="1">Uncharacterized protein</fullName>
    </submittedName>
</protein>
<proteinExistence type="predicted"/>
<dbReference type="EMBL" id="KB446575">
    <property type="protein sequence ID" value="EME76783.1"/>
    <property type="molecule type" value="Genomic_DNA"/>
</dbReference>
<dbReference type="KEGG" id="pfj:MYCFIDRAFT_180685"/>
<sequence length="312" mass="34279">MKSLGSHSLIGISTFAFEGATGRRVRESEAAFHGSELKRHGSPHLYHGQPSCLEIFLTARPLPISSPTRRELTTEIPRLDRGTLGFSGLQKTRGCAAMAECRMGILDWKLMIVANTTLAFRGYLAMHEVNTDNLPPPPPPPGTRIFQLSPESSRTDTGFPEHRTCLEQHRRSPYRPWMAKRNKFLSQLICISAKRRLRCSSINAVWNSQVTKLLGASNSMVGQQPQITPTSLLATIFGHLKNIYVPSADDDGSGSLMSHSGVQFRQASVPESFERCKKKSPEASGSNFCCLHESGHSSGARELCPAFFVGAV</sequence>
<dbReference type="RefSeq" id="XP_007932628.1">
    <property type="nucleotide sequence ID" value="XM_007934437.1"/>
</dbReference>
<dbReference type="AlphaFoldDB" id="M3AHW2"/>
<dbReference type="Proteomes" id="UP000016932">
    <property type="component" value="Unassembled WGS sequence"/>
</dbReference>
<reference evidence="1 2" key="1">
    <citation type="journal article" date="2012" name="PLoS Pathog.">
        <title>Diverse lifestyles and strategies of plant pathogenesis encoded in the genomes of eighteen Dothideomycetes fungi.</title>
        <authorList>
            <person name="Ohm R.A."/>
            <person name="Feau N."/>
            <person name="Henrissat B."/>
            <person name="Schoch C.L."/>
            <person name="Horwitz B.A."/>
            <person name="Barry K.W."/>
            <person name="Condon B.J."/>
            <person name="Copeland A.C."/>
            <person name="Dhillon B."/>
            <person name="Glaser F."/>
            <person name="Hesse C.N."/>
            <person name="Kosti I."/>
            <person name="LaButti K."/>
            <person name="Lindquist E.A."/>
            <person name="Lucas S."/>
            <person name="Salamov A.A."/>
            <person name="Bradshaw R.E."/>
            <person name="Ciuffetti L."/>
            <person name="Hamelin R.C."/>
            <person name="Kema G.H.J."/>
            <person name="Lawrence C."/>
            <person name="Scott J.A."/>
            <person name="Spatafora J.W."/>
            <person name="Turgeon B.G."/>
            <person name="de Wit P.J.G.M."/>
            <person name="Zhong S."/>
            <person name="Goodwin S.B."/>
            <person name="Grigoriev I.V."/>
        </authorList>
    </citation>
    <scope>NUCLEOTIDE SEQUENCE [LARGE SCALE GENOMIC DNA]</scope>
    <source>
        <strain evidence="1 2">CIRAD86</strain>
    </source>
</reference>
<accession>M3AHW2</accession>
<evidence type="ECO:0000313" key="2">
    <source>
        <dbReference type="Proteomes" id="UP000016932"/>
    </source>
</evidence>